<evidence type="ECO:0000256" key="1">
    <source>
        <dbReference type="ARBA" id="ARBA00004141"/>
    </source>
</evidence>
<feature type="transmembrane region" description="Helical" evidence="6">
    <location>
        <begin position="128"/>
        <end position="161"/>
    </location>
</feature>
<dbReference type="Pfam" id="PF01925">
    <property type="entry name" value="TauE"/>
    <property type="match status" value="1"/>
</dbReference>
<comment type="caution">
    <text evidence="7">The sequence shown here is derived from an EMBL/GenBank/DDBJ whole genome shotgun (WGS) entry which is preliminary data.</text>
</comment>
<gene>
    <name evidence="7" type="ORF">GORHZ_030_00010</name>
</gene>
<protein>
    <recommendedName>
        <fullName evidence="6">Probable membrane transporter protein</fullName>
    </recommendedName>
</protein>
<evidence type="ECO:0000313" key="7">
    <source>
        <dbReference type="EMBL" id="GAB88596.1"/>
    </source>
</evidence>
<feature type="transmembrane region" description="Helical" evidence="6">
    <location>
        <begin position="167"/>
        <end position="186"/>
    </location>
</feature>
<name>K6W4F3_9ACTN</name>
<dbReference type="AlphaFoldDB" id="K6W4F3"/>
<comment type="subcellular location">
    <subcellularLocation>
        <location evidence="6">Cell membrane</location>
        <topology evidence="6">Multi-pass membrane protein</topology>
    </subcellularLocation>
    <subcellularLocation>
        <location evidence="1">Membrane</location>
        <topology evidence="1">Multi-pass membrane protein</topology>
    </subcellularLocation>
</comment>
<evidence type="ECO:0000256" key="4">
    <source>
        <dbReference type="ARBA" id="ARBA00022989"/>
    </source>
</evidence>
<dbReference type="eggNOG" id="COG0730">
    <property type="taxonomic scope" value="Bacteria"/>
</dbReference>
<organism evidence="7 8">
    <name type="scientific">Gordonia rhizosphera NBRC 16068</name>
    <dbReference type="NCBI Taxonomy" id="1108045"/>
    <lineage>
        <taxon>Bacteria</taxon>
        <taxon>Bacillati</taxon>
        <taxon>Actinomycetota</taxon>
        <taxon>Actinomycetes</taxon>
        <taxon>Mycobacteriales</taxon>
        <taxon>Gordoniaceae</taxon>
        <taxon>Gordonia</taxon>
    </lineage>
</organism>
<keyword evidence="6" id="KW-1003">Cell membrane</keyword>
<feature type="transmembrane region" description="Helical" evidence="6">
    <location>
        <begin position="193"/>
        <end position="211"/>
    </location>
</feature>
<dbReference type="GO" id="GO:0005886">
    <property type="term" value="C:plasma membrane"/>
    <property type="evidence" value="ECO:0007669"/>
    <property type="project" value="UniProtKB-SubCell"/>
</dbReference>
<comment type="similarity">
    <text evidence="2 6">Belongs to the 4-toluene sulfonate uptake permease (TSUP) (TC 2.A.102) family.</text>
</comment>
<keyword evidence="4 6" id="KW-1133">Transmembrane helix</keyword>
<evidence type="ECO:0000256" key="2">
    <source>
        <dbReference type="ARBA" id="ARBA00009142"/>
    </source>
</evidence>
<evidence type="ECO:0000256" key="6">
    <source>
        <dbReference type="RuleBase" id="RU363041"/>
    </source>
</evidence>
<dbReference type="STRING" id="1108045.GORHZ_030_00010"/>
<keyword evidence="8" id="KW-1185">Reference proteome</keyword>
<evidence type="ECO:0000313" key="8">
    <source>
        <dbReference type="Proteomes" id="UP000008363"/>
    </source>
</evidence>
<dbReference type="PANTHER" id="PTHR43701">
    <property type="entry name" value="MEMBRANE TRANSPORTER PROTEIN MJ0441-RELATED"/>
    <property type="match status" value="1"/>
</dbReference>
<dbReference type="OrthoDB" id="528320at2"/>
<evidence type="ECO:0000256" key="3">
    <source>
        <dbReference type="ARBA" id="ARBA00022692"/>
    </source>
</evidence>
<keyword evidence="3 6" id="KW-0812">Transmembrane</keyword>
<keyword evidence="5 6" id="KW-0472">Membrane</keyword>
<accession>K6W4F3</accession>
<reference evidence="7 8" key="1">
    <citation type="submission" date="2012-08" db="EMBL/GenBank/DDBJ databases">
        <title>Whole genome shotgun sequence of Gordonia rhizosphera NBRC 16068.</title>
        <authorList>
            <person name="Takarada H."/>
            <person name="Isaki S."/>
            <person name="Hosoyama A."/>
            <person name="Tsuchikane K."/>
            <person name="Katsumata H."/>
            <person name="Baba S."/>
            <person name="Ohji S."/>
            <person name="Yamazaki S."/>
            <person name="Fujita N."/>
        </authorList>
    </citation>
    <scope>NUCLEOTIDE SEQUENCE [LARGE SCALE GENOMIC DNA]</scope>
    <source>
        <strain evidence="7 8">NBRC 16068</strain>
    </source>
</reference>
<feature type="transmembrane region" description="Helical" evidence="6">
    <location>
        <begin position="63"/>
        <end position="81"/>
    </location>
</feature>
<dbReference type="InterPro" id="IPR002781">
    <property type="entry name" value="TM_pro_TauE-like"/>
</dbReference>
<dbReference type="Proteomes" id="UP000008363">
    <property type="component" value="Unassembled WGS sequence"/>
</dbReference>
<feature type="transmembrane region" description="Helical" evidence="6">
    <location>
        <begin position="223"/>
        <end position="241"/>
    </location>
</feature>
<feature type="transmembrane region" description="Helical" evidence="6">
    <location>
        <begin position="38"/>
        <end position="57"/>
    </location>
</feature>
<sequence>LDQPLSTAITQSLIIVGISSATGVLAHAREGRVRWRAGIALGVVGGVAAWAGTAIGRHVPSDATLTAFAVLMVVVATTLLVRTRSRTRPQPEKVPSLVPAGGDPVVTPDEDVEPVDDDIRMVHPAKAALRIVVAGLGIGLLTGFFGVGGGFVIVPALILFLGYSMPVAVGTSLLVITINSAVALGSRIGDAPLDWSIIAPVAIAAIAGSFLGKRVAQRFSDTAMTRAFGVMLIVVAAYVAARSIGVLPN</sequence>
<dbReference type="RefSeq" id="WP_006330145.1">
    <property type="nucleotide sequence ID" value="NZ_BAHC01000030.1"/>
</dbReference>
<dbReference type="InterPro" id="IPR051598">
    <property type="entry name" value="TSUP/Inactive_protease-like"/>
</dbReference>
<feature type="transmembrane region" description="Helical" evidence="6">
    <location>
        <begin position="6"/>
        <end position="26"/>
    </location>
</feature>
<evidence type="ECO:0000256" key="5">
    <source>
        <dbReference type="ARBA" id="ARBA00023136"/>
    </source>
</evidence>
<dbReference type="PANTHER" id="PTHR43701:SF2">
    <property type="entry name" value="MEMBRANE TRANSPORTER PROTEIN YJNA-RELATED"/>
    <property type="match status" value="1"/>
</dbReference>
<dbReference type="EMBL" id="BAHC01000030">
    <property type="protein sequence ID" value="GAB88596.1"/>
    <property type="molecule type" value="Genomic_DNA"/>
</dbReference>
<proteinExistence type="inferred from homology"/>
<feature type="non-terminal residue" evidence="7">
    <location>
        <position position="1"/>
    </location>
</feature>